<proteinExistence type="inferred from homology"/>
<evidence type="ECO:0000256" key="1">
    <source>
        <dbReference type="ARBA" id="ARBA00022475"/>
    </source>
</evidence>
<dbReference type="NCBIfam" id="TIGR00247">
    <property type="entry name" value="endolytic transglycosylase MltG"/>
    <property type="match status" value="1"/>
</dbReference>
<dbReference type="HAMAP" id="MF_02065">
    <property type="entry name" value="MltG"/>
    <property type="match status" value="1"/>
</dbReference>
<accession>A0A6N6N333</accession>
<sequence length="362" mass="40628">MARKRTLIIILILLGLAAVAAGTHVGLEAWREHRFLTVPPEQAGHDVLFRVSKGQPLSTIARNLKKQNIITDTRRFLALAVRQGKSQSARAGQFRLNTSWLPDAVLTELTSTPGIMKRIGFREGLNWWQTARIAARADMGTVQEFDAAVHDRDLLQRYGIPADSVEGYLFPETYLISPPARDRAKVMVATMLDQFFAEAAKAWPAGLPPRTKIHKAVILASLVEKETGKASERRRIAGVFANRLKRGMLLQTDPTIIYGLGPDFDGNLRRSHLKDKTNPYNTYMHPGLPPGPICSPGLDSLRAVLDPEPHNYLYFVAKGDGTHHFSATLAEHNRAVHKYQIRRNRNTYRSYEKKDASPKNRK</sequence>
<dbReference type="Gene3D" id="3.30.160.60">
    <property type="entry name" value="Classic Zinc Finger"/>
    <property type="match status" value="1"/>
</dbReference>
<comment type="caution">
    <text evidence="9">The sequence shown here is derived from an EMBL/GenBank/DDBJ whole genome shotgun (WGS) entry which is preliminary data.</text>
</comment>
<reference evidence="9 10" key="1">
    <citation type="journal article" date="2017" name="Int. J. Syst. Evol. Microbiol.">
        <title>Desulfovibrio senegalensis sp. nov., a mesophilic sulfate reducer isolated from marine sediment.</title>
        <authorList>
            <person name="Thioye A."/>
            <person name="Gam Z.B.A."/>
            <person name="Mbengue M."/>
            <person name="Cayol J.L."/>
            <person name="Joseph-Bartoli M."/>
            <person name="Toure-Kane C."/>
            <person name="Labat M."/>
        </authorList>
    </citation>
    <scope>NUCLEOTIDE SEQUENCE [LARGE SCALE GENOMIC DNA]</scope>
    <source>
        <strain evidence="9 10">DSM 101509</strain>
    </source>
</reference>
<evidence type="ECO:0000256" key="6">
    <source>
        <dbReference type="ARBA" id="ARBA00023316"/>
    </source>
</evidence>
<dbReference type="Pfam" id="PF02618">
    <property type="entry name" value="YceG"/>
    <property type="match status" value="1"/>
</dbReference>
<dbReference type="PANTHER" id="PTHR30518">
    <property type="entry name" value="ENDOLYTIC MUREIN TRANSGLYCOSYLASE"/>
    <property type="match status" value="1"/>
</dbReference>
<dbReference type="GO" id="GO:0005886">
    <property type="term" value="C:plasma membrane"/>
    <property type="evidence" value="ECO:0007669"/>
    <property type="project" value="UniProtKB-UniRule"/>
</dbReference>
<keyword evidence="5 7" id="KW-0456">Lyase</keyword>
<dbReference type="Gene3D" id="3.30.1490.480">
    <property type="entry name" value="Endolytic murein transglycosylase"/>
    <property type="match status" value="1"/>
</dbReference>
<dbReference type="PANTHER" id="PTHR30518:SF2">
    <property type="entry name" value="ENDOLYTIC MUREIN TRANSGLYCOSYLASE"/>
    <property type="match status" value="1"/>
</dbReference>
<feature type="site" description="Important for catalytic activity" evidence="7">
    <location>
        <position position="226"/>
    </location>
</feature>
<evidence type="ECO:0000313" key="10">
    <source>
        <dbReference type="Proteomes" id="UP000438699"/>
    </source>
</evidence>
<dbReference type="CDD" id="cd08010">
    <property type="entry name" value="MltG_like"/>
    <property type="match status" value="1"/>
</dbReference>
<evidence type="ECO:0000256" key="8">
    <source>
        <dbReference type="SAM" id="MobiDB-lite"/>
    </source>
</evidence>
<evidence type="ECO:0000256" key="2">
    <source>
        <dbReference type="ARBA" id="ARBA00022692"/>
    </source>
</evidence>
<protein>
    <recommendedName>
        <fullName evidence="7">Endolytic murein transglycosylase</fullName>
        <ecNumber evidence="7">4.2.2.29</ecNumber>
    </recommendedName>
    <alternativeName>
        <fullName evidence="7">Peptidoglycan lytic transglycosylase</fullName>
    </alternativeName>
    <alternativeName>
        <fullName evidence="7">Peptidoglycan polymerization terminase</fullName>
    </alternativeName>
</protein>
<dbReference type="RefSeq" id="WP_151150324.1">
    <property type="nucleotide sequence ID" value="NZ_WAIE01000002.1"/>
</dbReference>
<keyword evidence="1 7" id="KW-1003">Cell membrane</keyword>
<dbReference type="GO" id="GO:0071555">
    <property type="term" value="P:cell wall organization"/>
    <property type="evidence" value="ECO:0007669"/>
    <property type="project" value="UniProtKB-KW"/>
</dbReference>
<comment type="function">
    <text evidence="7">Functions as a peptidoglycan terminase that cleaves nascent peptidoglycan strands endolytically to terminate their elongation.</text>
</comment>
<dbReference type="EMBL" id="WAIE01000002">
    <property type="protein sequence ID" value="KAB1442102.1"/>
    <property type="molecule type" value="Genomic_DNA"/>
</dbReference>
<name>A0A6N6N333_9BACT</name>
<dbReference type="AlphaFoldDB" id="A0A6N6N333"/>
<dbReference type="GO" id="GO:0008932">
    <property type="term" value="F:lytic endotransglycosylase activity"/>
    <property type="evidence" value="ECO:0007669"/>
    <property type="project" value="UniProtKB-UniRule"/>
</dbReference>
<dbReference type="Proteomes" id="UP000438699">
    <property type="component" value="Unassembled WGS sequence"/>
</dbReference>
<dbReference type="EC" id="4.2.2.29" evidence="7"/>
<dbReference type="FunFam" id="3.30.160.60:FF:000242">
    <property type="entry name" value="Endolytic murein transglycosylase"/>
    <property type="match status" value="1"/>
</dbReference>
<keyword evidence="10" id="KW-1185">Reference proteome</keyword>
<evidence type="ECO:0000256" key="3">
    <source>
        <dbReference type="ARBA" id="ARBA00022989"/>
    </source>
</evidence>
<comment type="catalytic activity">
    <reaction evidence="7">
        <text>a peptidoglycan chain = a peptidoglycan chain with N-acetyl-1,6-anhydromuramyl-[peptide] at the reducing end + a peptidoglycan chain with N-acetylglucosamine at the non-reducing end.</text>
        <dbReference type="EC" id="4.2.2.29"/>
    </reaction>
</comment>
<evidence type="ECO:0000256" key="7">
    <source>
        <dbReference type="HAMAP-Rule" id="MF_02065"/>
    </source>
</evidence>
<dbReference type="OrthoDB" id="9814591at2"/>
<dbReference type="InterPro" id="IPR003770">
    <property type="entry name" value="MLTG-like"/>
</dbReference>
<evidence type="ECO:0000313" key="9">
    <source>
        <dbReference type="EMBL" id="KAB1442102.1"/>
    </source>
</evidence>
<keyword evidence="4 7" id="KW-0472">Membrane</keyword>
<dbReference type="GO" id="GO:0009252">
    <property type="term" value="P:peptidoglycan biosynthetic process"/>
    <property type="evidence" value="ECO:0007669"/>
    <property type="project" value="UniProtKB-UniRule"/>
</dbReference>
<organism evidence="9 10">
    <name type="scientific">Pseudodesulfovibrio senegalensis</name>
    <dbReference type="NCBI Taxonomy" id="1721087"/>
    <lineage>
        <taxon>Bacteria</taxon>
        <taxon>Pseudomonadati</taxon>
        <taxon>Thermodesulfobacteriota</taxon>
        <taxon>Desulfovibrionia</taxon>
        <taxon>Desulfovibrionales</taxon>
        <taxon>Desulfovibrionaceae</taxon>
    </lineage>
</organism>
<feature type="compositionally biased region" description="Basic and acidic residues" evidence="8">
    <location>
        <begin position="350"/>
        <end position="362"/>
    </location>
</feature>
<evidence type="ECO:0000256" key="4">
    <source>
        <dbReference type="ARBA" id="ARBA00023136"/>
    </source>
</evidence>
<comment type="similarity">
    <text evidence="7">Belongs to the transglycosylase MltG family.</text>
</comment>
<feature type="region of interest" description="Disordered" evidence="8">
    <location>
        <begin position="343"/>
        <end position="362"/>
    </location>
</feature>
<keyword evidence="2 7" id="KW-0812">Transmembrane</keyword>
<keyword evidence="6 7" id="KW-0961">Cell wall biogenesis/degradation</keyword>
<gene>
    <name evidence="7 9" type="primary">mltG</name>
    <name evidence="9" type="ORF">F8A88_06445</name>
</gene>
<evidence type="ECO:0000256" key="5">
    <source>
        <dbReference type="ARBA" id="ARBA00023239"/>
    </source>
</evidence>
<keyword evidence="3 7" id="KW-1133">Transmembrane helix</keyword>